<organism evidence="1 2">
    <name type="scientific">Apolygus lucorum</name>
    <name type="common">Small green plant bug</name>
    <name type="synonym">Lygocoris lucorum</name>
    <dbReference type="NCBI Taxonomy" id="248454"/>
    <lineage>
        <taxon>Eukaryota</taxon>
        <taxon>Metazoa</taxon>
        <taxon>Ecdysozoa</taxon>
        <taxon>Arthropoda</taxon>
        <taxon>Hexapoda</taxon>
        <taxon>Insecta</taxon>
        <taxon>Pterygota</taxon>
        <taxon>Neoptera</taxon>
        <taxon>Paraneoptera</taxon>
        <taxon>Hemiptera</taxon>
        <taxon>Heteroptera</taxon>
        <taxon>Panheteroptera</taxon>
        <taxon>Cimicomorpha</taxon>
        <taxon>Miridae</taxon>
        <taxon>Mirini</taxon>
        <taxon>Apolygus</taxon>
    </lineage>
</organism>
<accession>A0A6A4KJ72</accession>
<proteinExistence type="predicted"/>
<dbReference type="OrthoDB" id="6434680at2759"/>
<dbReference type="Proteomes" id="UP000466442">
    <property type="component" value="Linkage Group LG5"/>
</dbReference>
<evidence type="ECO:0000313" key="2">
    <source>
        <dbReference type="Proteomes" id="UP000466442"/>
    </source>
</evidence>
<evidence type="ECO:0000313" key="1">
    <source>
        <dbReference type="EMBL" id="KAF6210226.1"/>
    </source>
</evidence>
<name>A0A6A4KJ72_APOLU</name>
<gene>
    <name evidence="1" type="ORF">GE061_013330</name>
</gene>
<dbReference type="AlphaFoldDB" id="A0A6A4KJ72"/>
<dbReference type="EMBL" id="WIXP02000005">
    <property type="protein sequence ID" value="KAF6210226.1"/>
    <property type="molecule type" value="Genomic_DNA"/>
</dbReference>
<keyword evidence="2" id="KW-1185">Reference proteome</keyword>
<comment type="caution">
    <text evidence="1">The sequence shown here is derived from an EMBL/GenBank/DDBJ whole genome shotgun (WGS) entry which is preliminary data.</text>
</comment>
<reference evidence="1" key="1">
    <citation type="journal article" date="2021" name="Mol. Ecol. Resour.">
        <title>Apolygus lucorum genome provides insights into omnivorousness and mesophyll feeding.</title>
        <authorList>
            <person name="Liu Y."/>
            <person name="Liu H."/>
            <person name="Wang H."/>
            <person name="Huang T."/>
            <person name="Liu B."/>
            <person name="Yang B."/>
            <person name="Yin L."/>
            <person name="Li B."/>
            <person name="Zhang Y."/>
            <person name="Zhang S."/>
            <person name="Jiang F."/>
            <person name="Zhang X."/>
            <person name="Ren Y."/>
            <person name="Wang B."/>
            <person name="Wang S."/>
            <person name="Lu Y."/>
            <person name="Wu K."/>
            <person name="Fan W."/>
            <person name="Wang G."/>
        </authorList>
    </citation>
    <scope>NUCLEOTIDE SEQUENCE</scope>
    <source>
        <strain evidence="1">12Hb</strain>
    </source>
</reference>
<sequence>MIIVTTLTDSQAMAVKRFHSLERRFECDPGFCERYRSSCATQEIRSRNAEEFPEAYEALKKKLYMDDNVNCVPSEAEAVRLVQDVIKVPARGGFVMCKWVTNSAPLRGHIPPELRDASESSTSEILGRRIFKGIWKMKLPWDEKGHGELYRRRCKWLERFDVVPRTKWKRAKQDSAQDARIEMIIDSKN</sequence>
<protein>
    <submittedName>
        <fullName evidence="1">Uncharacterized protein</fullName>
    </submittedName>
</protein>